<evidence type="ECO:0000313" key="8">
    <source>
        <dbReference type="Proteomes" id="UP000486903"/>
    </source>
</evidence>
<dbReference type="InterPro" id="IPR038390">
    <property type="entry name" value="Metal_Tscrpt_repr_sf"/>
</dbReference>
<evidence type="ECO:0000313" key="7">
    <source>
        <dbReference type="Proteomes" id="UP000476820"/>
    </source>
</evidence>
<dbReference type="Proteomes" id="UP000486903">
    <property type="component" value="Unassembled WGS sequence"/>
</dbReference>
<dbReference type="AlphaFoldDB" id="A0A0C2S2B7"/>
<protein>
    <submittedName>
        <fullName evidence="2">Metal-sensing transcriptional repressor</fullName>
    </submittedName>
</protein>
<dbReference type="OrthoDB" id="9811244at2"/>
<evidence type="ECO:0000313" key="2">
    <source>
        <dbReference type="EMBL" id="NFF88040.1"/>
    </source>
</evidence>
<proteinExistence type="predicted"/>
<dbReference type="GO" id="GO:0003677">
    <property type="term" value="F:DNA binding"/>
    <property type="evidence" value="ECO:0007669"/>
    <property type="project" value="InterPro"/>
</dbReference>
<comment type="caution">
    <text evidence="2">The sequence shown here is derived from an EMBL/GenBank/DDBJ whole genome shotgun (WGS) entry which is preliminary data.</text>
</comment>
<evidence type="ECO:0000313" key="5">
    <source>
        <dbReference type="Proteomes" id="UP000472355"/>
    </source>
</evidence>
<sequence length="90" mass="10734">MNEDNFHEKDLVIKKLYKILGHVRILENVCVQTNSNDKLSKKITIFKIALNDAGKIIIQYYIKYCMDEIIKEYNKEELLKFNNLIDKVLR</sequence>
<dbReference type="GO" id="GO:0046872">
    <property type="term" value="F:metal ion binding"/>
    <property type="evidence" value="ECO:0007669"/>
    <property type="project" value="InterPro"/>
</dbReference>
<accession>A0A0C2S2B7</accession>
<name>A0A0C2S2B7_CLOBO</name>
<reference evidence="1 5" key="1">
    <citation type="submission" date="2019-02" db="EMBL/GenBank/DDBJ databases">
        <title>Genome sequencing of Clostridium botulinum clinical isolates.</title>
        <authorList>
            <person name="Brunt J."/>
            <person name="Van Vliet A.H.M."/>
            <person name="Stringer S.C."/>
            <person name="Grant K.A."/>
            <person name="Carter A.C."/>
            <person name="Peck M.W."/>
        </authorList>
    </citation>
    <scope>NUCLEOTIDE SEQUENCE [LARGE SCALE GENOMIC DNA]</scope>
    <source>
        <strain evidence="1 5">H113700579</strain>
    </source>
</reference>
<dbReference type="Pfam" id="PF02583">
    <property type="entry name" value="Trns_repr_metal"/>
    <property type="match status" value="1"/>
</dbReference>
<evidence type="ECO:0000313" key="6">
    <source>
        <dbReference type="Proteomes" id="UP000473681"/>
    </source>
</evidence>
<evidence type="ECO:0000313" key="3">
    <source>
        <dbReference type="EMBL" id="NFN35617.1"/>
    </source>
</evidence>
<dbReference type="GO" id="GO:0045892">
    <property type="term" value="P:negative regulation of DNA-templated transcription"/>
    <property type="evidence" value="ECO:0007669"/>
    <property type="project" value="UniProtKB-ARBA"/>
</dbReference>
<evidence type="ECO:0000313" key="1">
    <source>
        <dbReference type="EMBL" id="NFA42643.1"/>
    </source>
</evidence>
<dbReference type="EMBL" id="SWVK01000014">
    <property type="protein sequence ID" value="NFN35617.1"/>
    <property type="molecule type" value="Genomic_DNA"/>
</dbReference>
<dbReference type="EMBL" id="SWOV01000020">
    <property type="protein sequence ID" value="NFF88040.1"/>
    <property type="molecule type" value="Genomic_DNA"/>
</dbReference>
<dbReference type="RefSeq" id="WP_003371331.1">
    <property type="nucleotide sequence ID" value="NZ_CP010520.1"/>
</dbReference>
<evidence type="ECO:0000313" key="4">
    <source>
        <dbReference type="EMBL" id="NFV26832.1"/>
    </source>
</evidence>
<dbReference type="Gene3D" id="1.20.58.1000">
    <property type="entry name" value="Metal-sensitive repressor, helix protomer"/>
    <property type="match status" value="1"/>
</dbReference>
<dbReference type="EMBL" id="SXFB01000008">
    <property type="protein sequence ID" value="NFV26832.1"/>
    <property type="molecule type" value="Genomic_DNA"/>
</dbReference>
<dbReference type="Proteomes" id="UP000473681">
    <property type="component" value="Unassembled WGS sequence"/>
</dbReference>
<organism evidence="2 7">
    <name type="scientific">Clostridium botulinum</name>
    <dbReference type="NCBI Taxonomy" id="1491"/>
    <lineage>
        <taxon>Bacteria</taxon>
        <taxon>Bacillati</taxon>
        <taxon>Bacillota</taxon>
        <taxon>Clostridia</taxon>
        <taxon>Eubacteriales</taxon>
        <taxon>Clostridiaceae</taxon>
        <taxon>Clostridium</taxon>
    </lineage>
</organism>
<dbReference type="EMBL" id="SGKU01000020">
    <property type="protein sequence ID" value="NFA42643.1"/>
    <property type="molecule type" value="Genomic_DNA"/>
</dbReference>
<reference evidence="6 7" key="2">
    <citation type="submission" date="2019-04" db="EMBL/GenBank/DDBJ databases">
        <title>Genome sequencing of Clostridium botulinum Groups I-IV and Clostridium butyricum.</title>
        <authorList>
            <person name="Brunt J."/>
            <person name="Van Vliet A.H.M."/>
            <person name="Stringer S.C."/>
            <person name="Carter A.T."/>
            <person name="Peck M.W."/>
        </authorList>
    </citation>
    <scope>NUCLEOTIDE SEQUENCE [LARGE SCALE GENOMIC DNA]</scope>
    <source>
        <strain evidence="2 7">1605</strain>
        <strain evidence="4 8">BL81</strain>
        <strain evidence="3 6">CB-K-33E</strain>
    </source>
</reference>
<gene>
    <name evidence="1" type="ORF">EXM65_08680</name>
    <name evidence="2" type="ORF">FC774_09185</name>
    <name evidence="3" type="ORF">FDB51_10890</name>
    <name evidence="4" type="ORF">FDG31_11735</name>
</gene>
<dbReference type="Proteomes" id="UP000476820">
    <property type="component" value="Unassembled WGS sequence"/>
</dbReference>
<dbReference type="Proteomes" id="UP000472355">
    <property type="component" value="Unassembled WGS sequence"/>
</dbReference>
<dbReference type="InterPro" id="IPR003735">
    <property type="entry name" value="Metal_Tscrpt_repr"/>
</dbReference>